<dbReference type="EMBL" id="VIVQ01000001">
    <property type="protein sequence ID" value="TWE11768.1"/>
    <property type="molecule type" value="Genomic_DNA"/>
</dbReference>
<accession>A0A561E825</accession>
<dbReference type="GO" id="GO:0032993">
    <property type="term" value="C:protein-DNA complex"/>
    <property type="evidence" value="ECO:0007669"/>
    <property type="project" value="TreeGrafter"/>
</dbReference>
<dbReference type="RefSeq" id="WP_145225248.1">
    <property type="nucleotide sequence ID" value="NZ_VIVQ01000001.1"/>
</dbReference>
<dbReference type="FunFam" id="1.10.10.10:FF:000001">
    <property type="entry name" value="LysR family transcriptional regulator"/>
    <property type="match status" value="1"/>
</dbReference>
<keyword evidence="7" id="KW-1185">Reference proteome</keyword>
<dbReference type="Proteomes" id="UP000318297">
    <property type="component" value="Unassembled WGS sequence"/>
</dbReference>
<evidence type="ECO:0000256" key="3">
    <source>
        <dbReference type="ARBA" id="ARBA00023125"/>
    </source>
</evidence>
<dbReference type="PROSITE" id="PS50931">
    <property type="entry name" value="HTH_LYSR"/>
    <property type="match status" value="1"/>
</dbReference>
<protein>
    <submittedName>
        <fullName evidence="6">LysR family transcriptional regulator</fullName>
    </submittedName>
</protein>
<reference evidence="6 7" key="1">
    <citation type="submission" date="2019-06" db="EMBL/GenBank/DDBJ databases">
        <title>Sequencing the genomes of 1000 actinobacteria strains.</title>
        <authorList>
            <person name="Klenk H.-P."/>
        </authorList>
    </citation>
    <scope>NUCLEOTIDE SEQUENCE [LARGE SCALE GENOMIC DNA]</scope>
    <source>
        <strain evidence="6 7">DSM 19560</strain>
    </source>
</reference>
<dbReference type="SUPFAM" id="SSF46785">
    <property type="entry name" value="Winged helix' DNA-binding domain"/>
    <property type="match status" value="1"/>
</dbReference>
<keyword evidence="4" id="KW-0804">Transcription</keyword>
<name>A0A561E825_9MICO</name>
<feature type="domain" description="HTH lysR-type" evidence="5">
    <location>
        <begin position="1"/>
        <end position="58"/>
    </location>
</feature>
<dbReference type="Pfam" id="PF00126">
    <property type="entry name" value="HTH_1"/>
    <property type="match status" value="1"/>
</dbReference>
<gene>
    <name evidence="6" type="ORF">BKA23_0554</name>
</gene>
<evidence type="ECO:0000313" key="7">
    <source>
        <dbReference type="Proteomes" id="UP000318297"/>
    </source>
</evidence>
<dbReference type="PANTHER" id="PTHR30346:SF28">
    <property type="entry name" value="HTH-TYPE TRANSCRIPTIONAL REGULATOR CYNR"/>
    <property type="match status" value="1"/>
</dbReference>
<evidence type="ECO:0000259" key="5">
    <source>
        <dbReference type="PROSITE" id="PS50931"/>
    </source>
</evidence>
<comment type="caution">
    <text evidence="6">The sequence shown here is derived from an EMBL/GenBank/DDBJ whole genome shotgun (WGS) entry which is preliminary data.</text>
</comment>
<evidence type="ECO:0000256" key="1">
    <source>
        <dbReference type="ARBA" id="ARBA00009437"/>
    </source>
</evidence>
<comment type="similarity">
    <text evidence="1">Belongs to the LysR transcriptional regulatory family.</text>
</comment>
<dbReference type="OrthoDB" id="3181812at2"/>
<dbReference type="PRINTS" id="PR00039">
    <property type="entry name" value="HTHLYSR"/>
</dbReference>
<keyword evidence="3" id="KW-0238">DNA-binding</keyword>
<evidence type="ECO:0000256" key="4">
    <source>
        <dbReference type="ARBA" id="ARBA00023163"/>
    </source>
</evidence>
<proteinExistence type="inferred from homology"/>
<dbReference type="AlphaFoldDB" id="A0A561E825"/>
<dbReference type="InterPro" id="IPR036390">
    <property type="entry name" value="WH_DNA-bd_sf"/>
</dbReference>
<dbReference type="InterPro" id="IPR000847">
    <property type="entry name" value="LysR_HTH_N"/>
</dbReference>
<dbReference type="Gene3D" id="3.40.190.290">
    <property type="match status" value="1"/>
</dbReference>
<dbReference type="GO" id="GO:0003700">
    <property type="term" value="F:DNA-binding transcription factor activity"/>
    <property type="evidence" value="ECO:0007669"/>
    <property type="project" value="InterPro"/>
</dbReference>
<dbReference type="PANTHER" id="PTHR30346">
    <property type="entry name" value="TRANSCRIPTIONAL DUAL REGULATOR HCAR-RELATED"/>
    <property type="match status" value="1"/>
</dbReference>
<dbReference type="GO" id="GO:0003677">
    <property type="term" value="F:DNA binding"/>
    <property type="evidence" value="ECO:0007669"/>
    <property type="project" value="UniProtKB-KW"/>
</dbReference>
<dbReference type="InterPro" id="IPR005119">
    <property type="entry name" value="LysR_subst-bd"/>
</dbReference>
<dbReference type="SUPFAM" id="SSF53850">
    <property type="entry name" value="Periplasmic binding protein-like II"/>
    <property type="match status" value="1"/>
</dbReference>
<evidence type="ECO:0000313" key="6">
    <source>
        <dbReference type="EMBL" id="TWE11768.1"/>
    </source>
</evidence>
<keyword evidence="2" id="KW-0805">Transcription regulation</keyword>
<dbReference type="InterPro" id="IPR036388">
    <property type="entry name" value="WH-like_DNA-bd_sf"/>
</dbReference>
<organism evidence="6 7">
    <name type="scientific">Rudaeicoccus suwonensis</name>
    <dbReference type="NCBI Taxonomy" id="657409"/>
    <lineage>
        <taxon>Bacteria</taxon>
        <taxon>Bacillati</taxon>
        <taxon>Actinomycetota</taxon>
        <taxon>Actinomycetes</taxon>
        <taxon>Micrococcales</taxon>
        <taxon>Dermacoccaceae</taxon>
        <taxon>Rudaeicoccus</taxon>
    </lineage>
</organism>
<sequence>MNLRQLEYFLAVVEAGGFSRAADEVHVVQSGLSTAIQQLERELGVTLLDRTTRRVRVTDAGAVLAIEARRILAAVETARDAVAAVAGGLRGVLRIGVMHSLLPVAVADSLTQLHKERPGVQLRPQTKQDGAAGLIRGVEDDELDIAFATAHTDEPRSVKLTRLSVEDMVLICPRTHRWNARRDVRLADLADEPFIDVPLGWGSRASTDRLCSARGIRRRIEIEVGDVATVVDLVRAGLGIAIVAPSSAPPLTDVAVVTLTPTPRFETFLVLPKNRPVRPAADALARLVLDRTRVADGG</sequence>
<evidence type="ECO:0000256" key="2">
    <source>
        <dbReference type="ARBA" id="ARBA00023015"/>
    </source>
</evidence>
<dbReference type="Pfam" id="PF03466">
    <property type="entry name" value="LysR_substrate"/>
    <property type="match status" value="1"/>
</dbReference>
<dbReference type="Gene3D" id="1.10.10.10">
    <property type="entry name" value="Winged helix-like DNA-binding domain superfamily/Winged helix DNA-binding domain"/>
    <property type="match status" value="1"/>
</dbReference>